<evidence type="ECO:0000256" key="1">
    <source>
        <dbReference type="ARBA" id="ARBA00001163"/>
    </source>
</evidence>
<evidence type="ECO:0000256" key="10">
    <source>
        <dbReference type="ARBA" id="ARBA00032116"/>
    </source>
</evidence>
<dbReference type="OrthoDB" id="9970124at2759"/>
<protein>
    <recommendedName>
        <fullName evidence="5">2-oxo-4-hydroxy-4-carboxy-5-ureidoimidazoline decarboxylase</fullName>
        <ecNumber evidence="5">4.1.1.97</ecNumber>
    </recommendedName>
    <alternativeName>
        <fullName evidence="10">Parahox neighbor</fullName>
    </alternativeName>
    <alternativeName>
        <fullName evidence="9">Ureidoimidazoline (2-oxo-4-hydroxy-4-carboxy-5-) decarboxylase</fullName>
    </alternativeName>
</protein>
<evidence type="ECO:0000256" key="8">
    <source>
        <dbReference type="ARBA" id="ARBA00023239"/>
    </source>
</evidence>
<evidence type="ECO:0000256" key="2">
    <source>
        <dbReference type="ARBA" id="ARBA00002506"/>
    </source>
</evidence>
<sequence length="219" mass="24673">MPSRYCTARRPALSKYKLASTVGAPHSPACLPAREEKATYCLSWRTMDMEKVNAMDFGEFVEVFGNVIERCPLVAAAVWSQRPFSDREDLERHFFAFIDSLPQSGREGILRCHPDLAGRELQRGALTAESQREQSGAGLTRLGPEERRRLLELNARYRARFGFPFVLAARLSHREAVPAELARRLQRQPAQELRTALDEVKKIAGLRLADLLGADPARL</sequence>
<dbReference type="Proteomes" id="UP001652624">
    <property type="component" value="Chromosome 5"/>
</dbReference>
<evidence type="ECO:0000313" key="13">
    <source>
        <dbReference type="RefSeq" id="XP_007522450.2"/>
    </source>
</evidence>
<comment type="similarity">
    <text evidence="4">Belongs to the OHCU decarboxylase family.</text>
</comment>
<dbReference type="FunCoup" id="A0A1S2ZP92">
    <property type="interactions" value="26"/>
</dbReference>
<dbReference type="UniPathway" id="UPA00394">
    <property type="reaction ID" value="UER00652"/>
</dbReference>
<keyword evidence="7" id="KW-0210">Decarboxylase</keyword>
<reference evidence="13" key="1">
    <citation type="submission" date="2025-08" db="UniProtKB">
        <authorList>
            <consortium name="RefSeq"/>
        </authorList>
    </citation>
    <scope>IDENTIFICATION</scope>
</reference>
<organism evidence="12 13">
    <name type="scientific">Erinaceus europaeus</name>
    <name type="common">Western European hedgehog</name>
    <dbReference type="NCBI Taxonomy" id="9365"/>
    <lineage>
        <taxon>Eukaryota</taxon>
        <taxon>Metazoa</taxon>
        <taxon>Chordata</taxon>
        <taxon>Craniata</taxon>
        <taxon>Vertebrata</taxon>
        <taxon>Euteleostomi</taxon>
        <taxon>Mammalia</taxon>
        <taxon>Eutheria</taxon>
        <taxon>Laurasiatheria</taxon>
        <taxon>Eulipotyphla</taxon>
        <taxon>Erinaceidae</taxon>
        <taxon>Erinaceinae</taxon>
        <taxon>Erinaceus</taxon>
    </lineage>
</organism>
<dbReference type="Gene3D" id="1.10.3330.10">
    <property type="entry name" value="Oxo-4-hydroxy-4-carboxy-5-ureidoimidazoline decarboxylase"/>
    <property type="match status" value="1"/>
</dbReference>
<evidence type="ECO:0000256" key="3">
    <source>
        <dbReference type="ARBA" id="ARBA00004754"/>
    </source>
</evidence>
<dbReference type="InterPro" id="IPR036778">
    <property type="entry name" value="OHCU_decarboxylase_sf"/>
</dbReference>
<dbReference type="PANTHER" id="PTHR43466">
    <property type="entry name" value="2-OXO-4-HYDROXY-4-CARBOXY-5-UREIDOIMIDAZOLINE DECARBOXYLASE-RELATED"/>
    <property type="match status" value="1"/>
</dbReference>
<keyword evidence="8" id="KW-0456">Lyase</keyword>
<evidence type="ECO:0000256" key="6">
    <source>
        <dbReference type="ARBA" id="ARBA00022631"/>
    </source>
</evidence>
<evidence type="ECO:0000256" key="9">
    <source>
        <dbReference type="ARBA" id="ARBA00030624"/>
    </source>
</evidence>
<dbReference type="InterPro" id="IPR017580">
    <property type="entry name" value="OHCU_decarboxylase-1"/>
</dbReference>
<dbReference type="InParanoid" id="A0A1S2ZP92"/>
<feature type="domain" description="Oxo-4-hydroxy-4-carboxy-5-ureidoimidazoline decarboxylase" evidence="11">
    <location>
        <begin position="53"/>
        <end position="209"/>
    </location>
</feature>
<evidence type="ECO:0000256" key="4">
    <source>
        <dbReference type="ARBA" id="ARBA00005793"/>
    </source>
</evidence>
<evidence type="ECO:0000313" key="12">
    <source>
        <dbReference type="Proteomes" id="UP001652624"/>
    </source>
</evidence>
<dbReference type="CTD" id="646625"/>
<gene>
    <name evidence="13" type="primary">URAD</name>
</gene>
<dbReference type="AlphaFoldDB" id="A0A1S2ZP92"/>
<dbReference type="Pfam" id="PF09349">
    <property type="entry name" value="OHCU_decarbox"/>
    <property type="match status" value="1"/>
</dbReference>
<dbReference type="PANTHER" id="PTHR43466:SF1">
    <property type="entry name" value="2-OXO-4-HYDROXY-4-CARBOXY-5-UREIDOIMIDAZOLINE DECARBOXYLASE-RELATED"/>
    <property type="match status" value="1"/>
</dbReference>
<dbReference type="InterPro" id="IPR018020">
    <property type="entry name" value="OHCU_decarboxylase"/>
</dbReference>
<comment type="function">
    <text evidence="2">Catalyzes the stereoselective decarboxylation of 2-oxo-4-hydroxy-4-carboxy-5-ureidoimidazoline (OHCU) to (S)-allantoin.</text>
</comment>
<dbReference type="GO" id="GO:0006144">
    <property type="term" value="P:purine nucleobase metabolic process"/>
    <property type="evidence" value="ECO:0007669"/>
    <property type="project" value="UniProtKB-KW"/>
</dbReference>
<dbReference type="eggNOG" id="KOG0848">
    <property type="taxonomic scope" value="Eukaryota"/>
</dbReference>
<proteinExistence type="inferred from homology"/>
<dbReference type="EC" id="4.1.1.97" evidence="5"/>
<comment type="catalytic activity">
    <reaction evidence="1">
        <text>5-hydroxy-2-oxo-4-ureido-2,5-dihydro-1H-imidazole-5-carboxylate + H(+) = (S)-allantoin + CO2</text>
        <dbReference type="Rhea" id="RHEA:26301"/>
        <dbReference type="ChEBI" id="CHEBI:15378"/>
        <dbReference type="ChEBI" id="CHEBI:15678"/>
        <dbReference type="ChEBI" id="CHEBI:16526"/>
        <dbReference type="ChEBI" id="CHEBI:58639"/>
        <dbReference type="EC" id="4.1.1.97"/>
    </reaction>
</comment>
<accession>A0A1S2ZP92</accession>
<evidence type="ECO:0000256" key="5">
    <source>
        <dbReference type="ARBA" id="ARBA00012257"/>
    </source>
</evidence>
<dbReference type="GO" id="GO:0005777">
    <property type="term" value="C:peroxisome"/>
    <property type="evidence" value="ECO:0007669"/>
    <property type="project" value="UniProtKB-SubCell"/>
</dbReference>
<dbReference type="RefSeq" id="XP_007522450.2">
    <property type="nucleotide sequence ID" value="XM_007522388.3"/>
</dbReference>
<dbReference type="GeneID" id="103112919"/>
<evidence type="ECO:0000259" key="11">
    <source>
        <dbReference type="Pfam" id="PF09349"/>
    </source>
</evidence>
<dbReference type="GO" id="GO:0051997">
    <property type="term" value="F:2-oxo-4-hydroxy-4-carboxy-5-ureidoimidazoline decarboxylase activity"/>
    <property type="evidence" value="ECO:0007669"/>
    <property type="project" value="UniProtKB-EC"/>
</dbReference>
<dbReference type="SUPFAM" id="SSF158694">
    <property type="entry name" value="UraD-Like"/>
    <property type="match status" value="1"/>
</dbReference>
<dbReference type="NCBIfam" id="TIGR03164">
    <property type="entry name" value="UHCUDC"/>
    <property type="match status" value="1"/>
</dbReference>
<keyword evidence="6" id="KW-0659">Purine metabolism</keyword>
<comment type="pathway">
    <text evidence="3">Purine metabolism; urate degradation; (S)-allantoin from urate: step 3/3.</text>
</comment>
<dbReference type="GO" id="GO:0000255">
    <property type="term" value="P:allantoin metabolic process"/>
    <property type="evidence" value="ECO:0007669"/>
    <property type="project" value="InterPro"/>
</dbReference>
<dbReference type="GO" id="GO:0019628">
    <property type="term" value="P:urate catabolic process"/>
    <property type="evidence" value="ECO:0007669"/>
    <property type="project" value="UniProtKB-UniPathway"/>
</dbReference>
<evidence type="ECO:0000256" key="7">
    <source>
        <dbReference type="ARBA" id="ARBA00022793"/>
    </source>
</evidence>
<keyword evidence="12" id="KW-1185">Reference proteome</keyword>
<name>A0A1S2ZP92_ERIEU</name>